<evidence type="ECO:0000256" key="8">
    <source>
        <dbReference type="ARBA" id="ARBA00022989"/>
    </source>
</evidence>
<evidence type="ECO:0000256" key="3">
    <source>
        <dbReference type="ARBA" id="ARBA00022448"/>
    </source>
</evidence>
<comment type="similarity">
    <text evidence="2">Belongs to the TMEM175 family.</text>
</comment>
<keyword evidence="4" id="KW-0633">Potassium transport</keyword>
<evidence type="ECO:0000256" key="14">
    <source>
        <dbReference type="SAM" id="Phobius"/>
    </source>
</evidence>
<evidence type="ECO:0000256" key="12">
    <source>
        <dbReference type="ARBA" id="ARBA00034430"/>
    </source>
</evidence>
<feature type="transmembrane region" description="Helical" evidence="14">
    <location>
        <begin position="64"/>
        <end position="83"/>
    </location>
</feature>
<keyword evidence="8 14" id="KW-1133">Transmembrane helix</keyword>
<evidence type="ECO:0000313" key="15">
    <source>
        <dbReference type="EMBL" id="PCS00191.1"/>
    </source>
</evidence>
<evidence type="ECO:0008006" key="17">
    <source>
        <dbReference type="Google" id="ProtNLM"/>
    </source>
</evidence>
<feature type="transmembrane region" description="Helical" evidence="14">
    <location>
        <begin position="198"/>
        <end position="216"/>
    </location>
</feature>
<evidence type="ECO:0000256" key="10">
    <source>
        <dbReference type="ARBA" id="ARBA00023136"/>
    </source>
</evidence>
<dbReference type="EMBL" id="JXJU01000005">
    <property type="protein sequence ID" value="PCS00191.1"/>
    <property type="molecule type" value="Genomic_DNA"/>
</dbReference>
<evidence type="ECO:0000256" key="9">
    <source>
        <dbReference type="ARBA" id="ARBA00023065"/>
    </source>
</evidence>
<dbReference type="STRING" id="1291764.GCA_001311235_02335"/>
<keyword evidence="9" id="KW-0406">Ion transport</keyword>
<evidence type="ECO:0000256" key="5">
    <source>
        <dbReference type="ARBA" id="ARBA00022692"/>
    </source>
</evidence>
<comment type="subcellular location">
    <subcellularLocation>
        <location evidence="1">Membrane</location>
        <topology evidence="1">Multi-pass membrane protein</topology>
    </subcellularLocation>
</comment>
<keyword evidence="3" id="KW-0813">Transport</keyword>
<feature type="transmembrane region" description="Helical" evidence="14">
    <location>
        <begin position="89"/>
        <end position="112"/>
    </location>
</feature>
<keyword evidence="16" id="KW-1185">Reference proteome</keyword>
<dbReference type="Proteomes" id="UP000218181">
    <property type="component" value="Unassembled WGS sequence"/>
</dbReference>
<feature type="transmembrane region" description="Helical" evidence="14">
    <location>
        <begin position="222"/>
        <end position="240"/>
    </location>
</feature>
<feature type="transmembrane region" description="Helical" evidence="14">
    <location>
        <begin position="158"/>
        <end position="177"/>
    </location>
</feature>
<evidence type="ECO:0000256" key="13">
    <source>
        <dbReference type="SAM" id="MobiDB-lite"/>
    </source>
</evidence>
<keyword evidence="7" id="KW-0630">Potassium</keyword>
<organism evidence="15 16">
    <name type="scientific">Lactococcus fujiensis JCM 16395</name>
    <dbReference type="NCBI Taxonomy" id="1291764"/>
    <lineage>
        <taxon>Bacteria</taxon>
        <taxon>Bacillati</taxon>
        <taxon>Bacillota</taxon>
        <taxon>Bacilli</taxon>
        <taxon>Lactobacillales</taxon>
        <taxon>Streptococcaceae</taxon>
        <taxon>Lactococcus</taxon>
    </lineage>
</organism>
<dbReference type="Pfam" id="PF06736">
    <property type="entry name" value="TMEM175"/>
    <property type="match status" value="1"/>
</dbReference>
<keyword evidence="5 14" id="KW-0812">Transmembrane</keyword>
<protein>
    <recommendedName>
        <fullName evidence="17">Integral membrane protein</fullName>
    </recommendedName>
</protein>
<evidence type="ECO:0000256" key="1">
    <source>
        <dbReference type="ARBA" id="ARBA00004141"/>
    </source>
</evidence>
<evidence type="ECO:0000256" key="6">
    <source>
        <dbReference type="ARBA" id="ARBA00022826"/>
    </source>
</evidence>
<feature type="transmembrane region" description="Helical" evidence="14">
    <location>
        <begin position="133"/>
        <end position="152"/>
    </location>
</feature>
<dbReference type="AlphaFoldDB" id="A0A2A5RLQ0"/>
<gene>
    <name evidence="15" type="ORF">RT41_GL001502</name>
</gene>
<dbReference type="InterPro" id="IPR010617">
    <property type="entry name" value="TMEM175-like"/>
</dbReference>
<keyword evidence="11" id="KW-0407">Ion channel</keyword>
<keyword evidence="10 14" id="KW-0472">Membrane</keyword>
<evidence type="ECO:0000256" key="11">
    <source>
        <dbReference type="ARBA" id="ARBA00023303"/>
    </source>
</evidence>
<evidence type="ECO:0000256" key="7">
    <source>
        <dbReference type="ARBA" id="ARBA00022958"/>
    </source>
</evidence>
<feature type="region of interest" description="Disordered" evidence="13">
    <location>
        <begin position="1"/>
        <end position="21"/>
    </location>
</feature>
<evidence type="ECO:0000256" key="4">
    <source>
        <dbReference type="ARBA" id="ARBA00022538"/>
    </source>
</evidence>
<sequence length="259" mass="30239">MKYYQKMSESNELSEARKELEDEFLQSHPRFAQMSDEERMYEMKKHAQEEDKIAKQKLRNHLEAFSDGIIAVIITIMLLEIPMPNGTGGYWTFMSAVGIFLVSFIVVANFWFNHHQTFAATEEVTESIIIQDFIFTGLLSLIPLLTKWAMVAPNAYSSLNYGIVLLLILVQQEALSYSITKERCKGKPKYFNFWRKIWMSRLSFTLIINIIITIIAVCFPLYGHWLFVVVPVFNFFFRMVSNRNQRNQFGDHVEGTMND</sequence>
<dbReference type="GO" id="GO:0015252">
    <property type="term" value="F:proton channel activity"/>
    <property type="evidence" value="ECO:0007669"/>
    <property type="project" value="InterPro"/>
</dbReference>
<evidence type="ECO:0000313" key="16">
    <source>
        <dbReference type="Proteomes" id="UP000218181"/>
    </source>
</evidence>
<accession>A0A2A5RLQ0</accession>
<comment type="caution">
    <text evidence="15">The sequence shown here is derived from an EMBL/GenBank/DDBJ whole genome shotgun (WGS) entry which is preliminary data.</text>
</comment>
<reference evidence="15 16" key="1">
    <citation type="submission" date="2014-12" db="EMBL/GenBank/DDBJ databases">
        <title>Draft genome sequences of 10 type strains of Lactococcus.</title>
        <authorList>
            <person name="Sun Z."/>
            <person name="Zhong Z."/>
            <person name="Liu W."/>
            <person name="Zhang W."/>
            <person name="Zhang H."/>
        </authorList>
    </citation>
    <scope>NUCLEOTIDE SEQUENCE [LARGE SCALE GENOMIC DNA]</scope>
    <source>
        <strain evidence="15 16">JCM 16395</strain>
    </source>
</reference>
<name>A0A2A5RLQ0_9LACT</name>
<comment type="catalytic activity">
    <reaction evidence="12">
        <text>K(+)(in) = K(+)(out)</text>
        <dbReference type="Rhea" id="RHEA:29463"/>
        <dbReference type="ChEBI" id="CHEBI:29103"/>
    </reaction>
</comment>
<keyword evidence="6" id="KW-0631">Potassium channel</keyword>
<dbReference type="GO" id="GO:0005267">
    <property type="term" value="F:potassium channel activity"/>
    <property type="evidence" value="ECO:0007669"/>
    <property type="project" value="UniProtKB-KW"/>
</dbReference>
<evidence type="ECO:0000256" key="2">
    <source>
        <dbReference type="ARBA" id="ARBA00006920"/>
    </source>
</evidence>
<dbReference type="GO" id="GO:0016020">
    <property type="term" value="C:membrane"/>
    <property type="evidence" value="ECO:0007669"/>
    <property type="project" value="UniProtKB-SubCell"/>
</dbReference>
<proteinExistence type="inferred from homology"/>